<protein>
    <recommendedName>
        <fullName evidence="4">DUF3575 domain-containing protein</fullName>
    </recommendedName>
</protein>
<keyword evidence="1" id="KW-0732">Signal</keyword>
<evidence type="ECO:0000313" key="3">
    <source>
        <dbReference type="Proteomes" id="UP000033203"/>
    </source>
</evidence>
<dbReference type="EMBL" id="JXTP01000035">
    <property type="protein sequence ID" value="KIU28120.1"/>
    <property type="molecule type" value="Genomic_DNA"/>
</dbReference>
<reference evidence="2 3" key="1">
    <citation type="submission" date="2015-01" db="EMBL/GenBank/DDBJ databases">
        <title>Genome of Sphingomonas taxi strain 30a.</title>
        <authorList>
            <person name="Eevers N."/>
            <person name="Van Hamme J."/>
            <person name="Bottos E."/>
            <person name="Weyens N."/>
            <person name="Vangronsveld J."/>
        </authorList>
    </citation>
    <scope>NUCLEOTIDE SEQUENCE [LARGE SCALE GENOMIC DNA]</scope>
    <source>
        <strain evidence="2 3">30a</strain>
    </source>
</reference>
<gene>
    <name evidence="2" type="ORF">SR41_08860</name>
</gene>
<evidence type="ECO:0000256" key="1">
    <source>
        <dbReference type="SAM" id="SignalP"/>
    </source>
</evidence>
<dbReference type="AlphaFoldDB" id="A0A0D1M7K3"/>
<evidence type="ECO:0000313" key="2">
    <source>
        <dbReference type="EMBL" id="KIU28120.1"/>
    </source>
</evidence>
<evidence type="ECO:0008006" key="4">
    <source>
        <dbReference type="Google" id="ProtNLM"/>
    </source>
</evidence>
<sequence length="203" mass="21304">MRRSGWMMAGLAAATATGAQAQVAPLTILTAPAPMAAQRTPLLAPIALGGTLDRTTPLTARLRLRVATMTTSAGPNERVHQRLASSMVEYYPFADSGFHLSAGGRLYDVRAGEQVGNRPLMLSQRPTLGAGGGRIGLRRTPALTFGYTGRMLADTTIGLEVGAMKGRAYEIGGRLTRPTAGERGGVGNGPINPVVNVSFGRRF</sequence>
<name>A0A0D1M7K3_9SPHN</name>
<dbReference type="PATRIC" id="fig|1549858.7.peg.1635"/>
<dbReference type="Proteomes" id="UP000033203">
    <property type="component" value="Unassembled WGS sequence"/>
</dbReference>
<feature type="chain" id="PRO_5002233372" description="DUF3575 domain-containing protein" evidence="1">
    <location>
        <begin position="22"/>
        <end position="203"/>
    </location>
</feature>
<comment type="caution">
    <text evidence="2">The sequence shown here is derived from an EMBL/GenBank/DDBJ whole genome shotgun (WGS) entry which is preliminary data.</text>
</comment>
<feature type="signal peptide" evidence="1">
    <location>
        <begin position="1"/>
        <end position="21"/>
    </location>
</feature>
<accession>A0A0D1M7K3</accession>
<organism evidence="2 3">
    <name type="scientific">Sphingomonas melonis</name>
    <dbReference type="NCBI Taxonomy" id="152682"/>
    <lineage>
        <taxon>Bacteria</taxon>
        <taxon>Pseudomonadati</taxon>
        <taxon>Pseudomonadota</taxon>
        <taxon>Alphaproteobacteria</taxon>
        <taxon>Sphingomonadales</taxon>
        <taxon>Sphingomonadaceae</taxon>
        <taxon>Sphingomonas</taxon>
    </lineage>
</organism>
<proteinExistence type="predicted"/>